<dbReference type="PANTHER" id="PTHR19303">
    <property type="entry name" value="TRANSPOSON"/>
    <property type="match status" value="1"/>
</dbReference>
<evidence type="ECO:0000259" key="2">
    <source>
        <dbReference type="Pfam" id="PF03184"/>
    </source>
</evidence>
<dbReference type="PANTHER" id="PTHR19303:SF52">
    <property type="entry name" value="TIGGER TRANSPOSABLE ELEMENT-DERIVED PROTEIN 6"/>
    <property type="match status" value="1"/>
</dbReference>
<dbReference type="Proteomes" id="UP000030758">
    <property type="component" value="Unassembled WGS sequence"/>
</dbReference>
<protein>
    <recommendedName>
        <fullName evidence="2">DDE-1 domain-containing protein</fullName>
    </recommendedName>
</protein>
<organism evidence="3">
    <name type="scientific">Trichuris suis</name>
    <name type="common">pig whipworm</name>
    <dbReference type="NCBI Taxonomy" id="68888"/>
    <lineage>
        <taxon>Eukaryota</taxon>
        <taxon>Metazoa</taxon>
        <taxon>Ecdysozoa</taxon>
        <taxon>Nematoda</taxon>
        <taxon>Enoplea</taxon>
        <taxon>Dorylaimia</taxon>
        <taxon>Trichinellida</taxon>
        <taxon>Trichuridae</taxon>
        <taxon>Trichuris</taxon>
    </lineage>
</organism>
<dbReference type="GO" id="GO:0003677">
    <property type="term" value="F:DNA binding"/>
    <property type="evidence" value="ECO:0007669"/>
    <property type="project" value="TreeGrafter"/>
</dbReference>
<feature type="domain" description="DDE-1" evidence="2">
    <location>
        <begin position="80"/>
        <end position="258"/>
    </location>
</feature>
<dbReference type="AlphaFoldDB" id="A0A085N1F8"/>
<feature type="non-terminal residue" evidence="3">
    <location>
        <position position="1"/>
    </location>
</feature>
<name>A0A085N1F8_9BILA</name>
<dbReference type="Pfam" id="PF03184">
    <property type="entry name" value="DDE_1"/>
    <property type="match status" value="1"/>
</dbReference>
<reference evidence="3" key="1">
    <citation type="journal article" date="2014" name="Nat. Genet.">
        <title>Genome and transcriptome of the porcine whipworm Trichuris suis.</title>
        <authorList>
            <person name="Jex A.R."/>
            <person name="Nejsum P."/>
            <person name="Schwarz E.M."/>
            <person name="Hu L."/>
            <person name="Young N.D."/>
            <person name="Hall R.S."/>
            <person name="Korhonen P.K."/>
            <person name="Liao S."/>
            <person name="Thamsborg S."/>
            <person name="Xia J."/>
            <person name="Xu P."/>
            <person name="Wang S."/>
            <person name="Scheerlinck J.P."/>
            <person name="Hofmann A."/>
            <person name="Sternberg P.W."/>
            <person name="Wang J."/>
            <person name="Gasser R.B."/>
        </authorList>
    </citation>
    <scope>NUCLEOTIDE SEQUENCE [LARGE SCALE GENOMIC DNA]</scope>
    <source>
        <strain evidence="3">DCEP-RM93F</strain>
    </source>
</reference>
<accession>A0A085N1F8</accession>
<dbReference type="InterPro" id="IPR004875">
    <property type="entry name" value="DDE_SF_endonuclease_dom"/>
</dbReference>
<evidence type="ECO:0000256" key="1">
    <source>
        <dbReference type="SAM" id="MobiDB-lite"/>
    </source>
</evidence>
<dbReference type="EMBL" id="KL367576">
    <property type="protein sequence ID" value="KFD63304.1"/>
    <property type="molecule type" value="Genomic_DNA"/>
</dbReference>
<gene>
    <name evidence="3" type="ORF">M514_24484</name>
</gene>
<dbReference type="InterPro" id="IPR050863">
    <property type="entry name" value="CenT-Element_Derived"/>
</dbReference>
<evidence type="ECO:0000313" key="3">
    <source>
        <dbReference type="EMBL" id="KFD63304.1"/>
    </source>
</evidence>
<dbReference type="GO" id="GO:0005634">
    <property type="term" value="C:nucleus"/>
    <property type="evidence" value="ECO:0007669"/>
    <property type="project" value="TreeGrafter"/>
</dbReference>
<feature type="region of interest" description="Disordered" evidence="1">
    <location>
        <begin position="323"/>
        <end position="342"/>
    </location>
</feature>
<proteinExistence type="predicted"/>
<sequence>IYSKQWVVVQDEKSSKFKKYKSYAAAASFPAELKRITADGSYHSKQVFNCDETALFWKRMPNRTYTYKSAKRASGFKAFKDRVTLALCGNAEGHMIKPGLVYRAKNTHAIQNKNKKHLPVFWQHNRNAWVTALLFTEWFHQCFIPEVKKYLQEQGLAFKVLLIIDNAPSHPDSIAHENEMILLPANTTSLLQPLDQGVTHRVKATYTRLVFDMIRAAMDPNPDLSILDCWKSFTIADAITFTKLAMDELTSERVNVCWNKLWSEAVSEFQEFDGITAQVKTFMKTARETGGEGLADILEEDVSELIKGNEEELTNEELDEVLISSAEEEDEEDEENQPEQAR</sequence>